<evidence type="ECO:0000256" key="7">
    <source>
        <dbReference type="ARBA" id="ARBA00023125"/>
    </source>
</evidence>
<dbReference type="Proteomes" id="UP000283585">
    <property type="component" value="Unassembled WGS sequence"/>
</dbReference>
<dbReference type="Gene3D" id="1.10.10.60">
    <property type="entry name" value="Homeodomain-like"/>
    <property type="match status" value="2"/>
</dbReference>
<dbReference type="InterPro" id="IPR001789">
    <property type="entry name" value="Sig_transdc_resp-reg_receiver"/>
</dbReference>
<dbReference type="Pfam" id="PF00072">
    <property type="entry name" value="Response_reg"/>
    <property type="match status" value="1"/>
</dbReference>
<gene>
    <name evidence="14" type="ORF">DWZ12_03380</name>
    <name evidence="13" type="ORF">DXB38_03795</name>
</gene>
<accession>A0A3E5EL00</accession>
<dbReference type="Pfam" id="PF17853">
    <property type="entry name" value="GGDEF_2"/>
    <property type="match status" value="1"/>
</dbReference>
<feature type="modified residue" description="4-aspartylphosphate" evidence="10">
    <location>
        <position position="55"/>
    </location>
</feature>
<evidence type="ECO:0000256" key="5">
    <source>
        <dbReference type="ARBA" id="ARBA00023012"/>
    </source>
</evidence>
<dbReference type="EMBL" id="QRSS01000003">
    <property type="protein sequence ID" value="RGQ06825.1"/>
    <property type="molecule type" value="Genomic_DNA"/>
</dbReference>
<evidence type="ECO:0000256" key="4">
    <source>
        <dbReference type="ARBA" id="ARBA00022553"/>
    </source>
</evidence>
<keyword evidence="8" id="KW-0804">Transcription</keyword>
<comment type="caution">
    <text evidence="13">The sequence shown here is derived from an EMBL/GenBank/DDBJ whole genome shotgun (WGS) entry which is preliminary data.</text>
</comment>
<dbReference type="AlphaFoldDB" id="A0A3E5EL00"/>
<dbReference type="SMART" id="SM00342">
    <property type="entry name" value="HTH_ARAC"/>
    <property type="match status" value="1"/>
</dbReference>
<proteinExistence type="predicted"/>
<dbReference type="PRINTS" id="PR00032">
    <property type="entry name" value="HTHARAC"/>
</dbReference>
<dbReference type="Pfam" id="PF12833">
    <property type="entry name" value="HTH_18"/>
    <property type="match status" value="1"/>
</dbReference>
<evidence type="ECO:0000256" key="3">
    <source>
        <dbReference type="ARBA" id="ARBA00022490"/>
    </source>
</evidence>
<evidence type="ECO:0000259" key="11">
    <source>
        <dbReference type="PROSITE" id="PS01124"/>
    </source>
</evidence>
<keyword evidence="6" id="KW-0805">Transcription regulation</keyword>
<dbReference type="SMART" id="SM00448">
    <property type="entry name" value="REC"/>
    <property type="match status" value="1"/>
</dbReference>
<evidence type="ECO:0000256" key="8">
    <source>
        <dbReference type="ARBA" id="ARBA00023163"/>
    </source>
</evidence>
<dbReference type="PANTHER" id="PTHR42713">
    <property type="entry name" value="HISTIDINE KINASE-RELATED"/>
    <property type="match status" value="1"/>
</dbReference>
<evidence type="ECO:0000313" key="13">
    <source>
        <dbReference type="EMBL" id="RGN89502.1"/>
    </source>
</evidence>
<keyword evidence="7" id="KW-0238">DNA-binding</keyword>
<name>A0A3E5EL00_9FIRM</name>
<evidence type="ECO:0000256" key="9">
    <source>
        <dbReference type="ARBA" id="ARBA00024867"/>
    </source>
</evidence>
<keyword evidence="5" id="KW-0902">Two-component regulatory system</keyword>
<comment type="function">
    <text evidence="9">May play the central regulatory role in sporulation. It may be an element of the effector pathway responsible for the activation of sporulation genes in response to nutritional stress. Spo0A may act in concert with spo0H (a sigma factor) to control the expression of some genes that are critical to the sporulation process.</text>
</comment>
<dbReference type="Proteomes" id="UP000261105">
    <property type="component" value="Unassembled WGS sequence"/>
</dbReference>
<protein>
    <recommendedName>
        <fullName evidence="2">Stage 0 sporulation protein A homolog</fullName>
    </recommendedName>
</protein>
<evidence type="ECO:0000313" key="14">
    <source>
        <dbReference type="EMBL" id="RGQ06825.1"/>
    </source>
</evidence>
<dbReference type="GO" id="GO:0043565">
    <property type="term" value="F:sequence-specific DNA binding"/>
    <property type="evidence" value="ECO:0007669"/>
    <property type="project" value="InterPro"/>
</dbReference>
<dbReference type="InterPro" id="IPR009057">
    <property type="entry name" value="Homeodomain-like_sf"/>
</dbReference>
<keyword evidence="4 10" id="KW-0597">Phosphoprotein</keyword>
<dbReference type="RefSeq" id="WP_117592080.1">
    <property type="nucleotide sequence ID" value="NZ_JBBNFJ010000004.1"/>
</dbReference>
<feature type="domain" description="HTH araC/xylS-type" evidence="11">
    <location>
        <begin position="445"/>
        <end position="544"/>
    </location>
</feature>
<evidence type="ECO:0000313" key="15">
    <source>
        <dbReference type="Proteomes" id="UP000261105"/>
    </source>
</evidence>
<dbReference type="SUPFAM" id="SSF46689">
    <property type="entry name" value="Homeodomain-like"/>
    <property type="match status" value="2"/>
</dbReference>
<dbReference type="InterPro" id="IPR041522">
    <property type="entry name" value="CdaR_GGDEF"/>
</dbReference>
<evidence type="ECO:0000256" key="1">
    <source>
        <dbReference type="ARBA" id="ARBA00004496"/>
    </source>
</evidence>
<dbReference type="PANTHER" id="PTHR42713:SF3">
    <property type="entry name" value="TRANSCRIPTIONAL REGULATORY PROTEIN HPTR"/>
    <property type="match status" value="1"/>
</dbReference>
<feature type="domain" description="Response regulatory" evidence="12">
    <location>
        <begin position="3"/>
        <end position="120"/>
    </location>
</feature>
<dbReference type="CDD" id="cd17536">
    <property type="entry name" value="REC_YesN-like"/>
    <property type="match status" value="1"/>
</dbReference>
<reference evidence="15 16" key="1">
    <citation type="submission" date="2018-08" db="EMBL/GenBank/DDBJ databases">
        <title>A genome reference for cultivated species of the human gut microbiota.</title>
        <authorList>
            <person name="Zou Y."/>
            <person name="Xue W."/>
            <person name="Luo G."/>
        </authorList>
    </citation>
    <scope>NUCLEOTIDE SEQUENCE [LARGE SCALE GENOMIC DNA]</scope>
    <source>
        <strain evidence="14 16">AF29-2BH</strain>
        <strain evidence="13 15">OM03-6</strain>
    </source>
</reference>
<sequence length="549" mass="62972">MLKIFLAEDEVVVRETIKRMIPWEELGFELVGEAADGEMALPLLIRQQPDLLITDIKMPFMDGLTLARLAKKEIPGLKVVILSGYDDFNYAKQAIGIGVEDYLLKPITKNALIERLSEIRSRYEHEKTQKEYYEKFHREMQAYEKNSIRDFFEALVRGSMDMMEVYKRAEKLGLDIVAEAYNVLIFTMNCDEDFSGQKEGYSSQEAESLELLEGFFAGHTSALLFRSNIFSYGVLIKGHRETIQENTRACVEEIKKILNRKDGGREWFLAVGRPVERLSQIQKSYHTASRAFSQRYLYDENVLFYDEMETMEQRGNATDAEDNAYLQKVDVNALNPAILQKFLSNGLQEETENFVKDYFYAIGQEPMESLVFRNYVILNVRFSVLSFLKGLGCNTDEIEPEDTEEVLTESGKSMESAIAYAENVISRAITLRDQNSGNKNRSILKTAVDFIDSHYMEEDISLNTVANVANVSSNHFSALFSQNMGQTFIEYLTTLRMNKAKELLRCTGMRSSEIAGEIGYKDAHYFSYLFKKTQGMTPSDYRKAREDKA</sequence>
<dbReference type="GO" id="GO:0003700">
    <property type="term" value="F:DNA-binding transcription factor activity"/>
    <property type="evidence" value="ECO:0007669"/>
    <property type="project" value="InterPro"/>
</dbReference>
<comment type="subcellular location">
    <subcellularLocation>
        <location evidence="1">Cytoplasm</location>
    </subcellularLocation>
</comment>
<dbReference type="PROSITE" id="PS01124">
    <property type="entry name" value="HTH_ARAC_FAMILY_2"/>
    <property type="match status" value="1"/>
</dbReference>
<evidence type="ECO:0000256" key="2">
    <source>
        <dbReference type="ARBA" id="ARBA00018672"/>
    </source>
</evidence>
<dbReference type="Gene3D" id="3.40.50.2300">
    <property type="match status" value="1"/>
</dbReference>
<evidence type="ECO:0000313" key="16">
    <source>
        <dbReference type="Proteomes" id="UP000283585"/>
    </source>
</evidence>
<dbReference type="GO" id="GO:0000160">
    <property type="term" value="P:phosphorelay signal transduction system"/>
    <property type="evidence" value="ECO:0007669"/>
    <property type="project" value="UniProtKB-KW"/>
</dbReference>
<dbReference type="InterPro" id="IPR020449">
    <property type="entry name" value="Tscrpt_reg_AraC-type_HTH"/>
</dbReference>
<dbReference type="InterPro" id="IPR051552">
    <property type="entry name" value="HptR"/>
</dbReference>
<dbReference type="EMBL" id="QSUZ01000003">
    <property type="protein sequence ID" value="RGN89502.1"/>
    <property type="molecule type" value="Genomic_DNA"/>
</dbReference>
<dbReference type="PROSITE" id="PS50110">
    <property type="entry name" value="RESPONSE_REGULATORY"/>
    <property type="match status" value="1"/>
</dbReference>
<evidence type="ECO:0000259" key="12">
    <source>
        <dbReference type="PROSITE" id="PS50110"/>
    </source>
</evidence>
<dbReference type="InterPro" id="IPR018060">
    <property type="entry name" value="HTH_AraC"/>
</dbReference>
<organism evidence="13 15">
    <name type="scientific">Blautia obeum</name>
    <dbReference type="NCBI Taxonomy" id="40520"/>
    <lineage>
        <taxon>Bacteria</taxon>
        <taxon>Bacillati</taxon>
        <taxon>Bacillota</taxon>
        <taxon>Clostridia</taxon>
        <taxon>Lachnospirales</taxon>
        <taxon>Lachnospiraceae</taxon>
        <taxon>Blautia</taxon>
    </lineage>
</organism>
<dbReference type="GO" id="GO:0005737">
    <property type="term" value="C:cytoplasm"/>
    <property type="evidence" value="ECO:0007669"/>
    <property type="project" value="UniProtKB-SubCell"/>
</dbReference>
<keyword evidence="3" id="KW-0963">Cytoplasm</keyword>
<dbReference type="SUPFAM" id="SSF52172">
    <property type="entry name" value="CheY-like"/>
    <property type="match status" value="1"/>
</dbReference>
<evidence type="ECO:0000256" key="10">
    <source>
        <dbReference type="PROSITE-ProRule" id="PRU00169"/>
    </source>
</evidence>
<evidence type="ECO:0000256" key="6">
    <source>
        <dbReference type="ARBA" id="ARBA00023015"/>
    </source>
</evidence>
<dbReference type="InterPro" id="IPR011006">
    <property type="entry name" value="CheY-like_superfamily"/>
</dbReference>